<dbReference type="Proteomes" id="UP000261231">
    <property type="component" value="Unassembled WGS sequence"/>
</dbReference>
<evidence type="ECO:0000313" key="14">
    <source>
        <dbReference type="Proteomes" id="UP000261231"/>
    </source>
</evidence>
<dbReference type="InterPro" id="IPR011006">
    <property type="entry name" value="CheY-like_superfamily"/>
</dbReference>
<evidence type="ECO:0000259" key="11">
    <source>
        <dbReference type="PROSITE" id="PS01124"/>
    </source>
</evidence>
<evidence type="ECO:0000259" key="12">
    <source>
        <dbReference type="PROSITE" id="PS50110"/>
    </source>
</evidence>
<evidence type="ECO:0000256" key="4">
    <source>
        <dbReference type="ARBA" id="ARBA00022553"/>
    </source>
</evidence>
<comment type="caution">
    <text evidence="13">The sequence shown here is derived from an EMBL/GenBank/DDBJ whole genome shotgun (WGS) entry which is preliminary data.</text>
</comment>
<name>A0A3E2XKC5_9FIRM</name>
<evidence type="ECO:0000313" key="13">
    <source>
        <dbReference type="EMBL" id="RGC45825.1"/>
    </source>
</evidence>
<keyword evidence="4 10" id="KW-0597">Phosphoprotein</keyword>
<dbReference type="GO" id="GO:0043565">
    <property type="term" value="F:sequence-specific DNA binding"/>
    <property type="evidence" value="ECO:0007669"/>
    <property type="project" value="InterPro"/>
</dbReference>
<evidence type="ECO:0000256" key="5">
    <source>
        <dbReference type="ARBA" id="ARBA00023012"/>
    </source>
</evidence>
<comment type="function">
    <text evidence="9">May play the central regulatory role in sporulation. It may be an element of the effector pathway responsible for the activation of sporulation genes in response to nutritional stress. Spo0A may act in concert with spo0H (a sigma factor) to control the expression of some genes that are critical to the sporulation process.</text>
</comment>
<keyword evidence="14" id="KW-1185">Reference proteome</keyword>
<dbReference type="Gene3D" id="3.40.50.2300">
    <property type="match status" value="1"/>
</dbReference>
<keyword evidence="7" id="KW-0238">DNA-binding</keyword>
<dbReference type="InterPro" id="IPR051552">
    <property type="entry name" value="HptR"/>
</dbReference>
<evidence type="ECO:0000256" key="9">
    <source>
        <dbReference type="ARBA" id="ARBA00024867"/>
    </source>
</evidence>
<keyword evidence="3" id="KW-0963">Cytoplasm</keyword>
<comment type="subcellular location">
    <subcellularLocation>
        <location evidence="1">Cytoplasm</location>
    </subcellularLocation>
</comment>
<dbReference type="Pfam" id="PF12833">
    <property type="entry name" value="HTH_18"/>
    <property type="match status" value="1"/>
</dbReference>
<evidence type="ECO:0000256" key="3">
    <source>
        <dbReference type="ARBA" id="ARBA00022490"/>
    </source>
</evidence>
<dbReference type="CDD" id="cd17536">
    <property type="entry name" value="REC_YesN-like"/>
    <property type="match status" value="1"/>
</dbReference>
<accession>A0A3E2XKC5</accession>
<dbReference type="InterPro" id="IPR020449">
    <property type="entry name" value="Tscrpt_reg_AraC-type_HTH"/>
</dbReference>
<dbReference type="PANTHER" id="PTHR42713">
    <property type="entry name" value="HISTIDINE KINASE-RELATED"/>
    <property type="match status" value="1"/>
</dbReference>
<dbReference type="GO" id="GO:0005737">
    <property type="term" value="C:cytoplasm"/>
    <property type="evidence" value="ECO:0007669"/>
    <property type="project" value="UniProtKB-SubCell"/>
</dbReference>
<dbReference type="RefSeq" id="WP_117540532.1">
    <property type="nucleotide sequence ID" value="NZ_QVFD01000010.1"/>
</dbReference>
<dbReference type="AlphaFoldDB" id="A0A3E2XKC5"/>
<gene>
    <name evidence="13" type="ORF">DW747_10750</name>
</gene>
<reference evidence="13 14" key="1">
    <citation type="submission" date="2018-08" db="EMBL/GenBank/DDBJ databases">
        <title>A genome reference for cultivated species of the human gut microbiota.</title>
        <authorList>
            <person name="Zou Y."/>
            <person name="Xue W."/>
            <person name="Luo G."/>
        </authorList>
    </citation>
    <scope>NUCLEOTIDE SEQUENCE [LARGE SCALE GENOMIC DNA]</scope>
    <source>
        <strain evidence="13 14">AM28-39</strain>
    </source>
</reference>
<feature type="modified residue" description="4-aspartylphosphate" evidence="10">
    <location>
        <position position="55"/>
    </location>
</feature>
<dbReference type="GO" id="GO:0003700">
    <property type="term" value="F:DNA-binding transcription factor activity"/>
    <property type="evidence" value="ECO:0007669"/>
    <property type="project" value="InterPro"/>
</dbReference>
<evidence type="ECO:0000256" key="1">
    <source>
        <dbReference type="ARBA" id="ARBA00004496"/>
    </source>
</evidence>
<sequence length="548" mass="62799">MVKVYLVEDEIIIRQSIKNSIDWEKEGYEFVGDASDGELALPVILKEKPDILITDIRMPFMDGLELSRMVKAELPDIKIVILSGYDDFEYAKQAIKIGVAEYLLKPVSSAVLLEHLSEIAEKVRDEREDLALKKVYYQEMQENEELIKMKFLGELISGKLSLADAMEKGKRFHMNLSGPFYRIILFKFIQEDHVQAEQSEALAGAYEAVGGYVDRFSDVFRFQRGVEGWAFLLTSVEEDMETQTKAFIEGLKAVIAPFDTLTWFGGIGSEVARIRELRYSFREADKAFAGRFVQEPNQIISVEQLNFEQQDNEFDANIFGEINQFNQIITRFLSNGSLEEVESFVGALFTEISEDHFRSLMIRQYIIMDIYATVLTFCKKLRKDAGVEGEVYGQWEGIRENEKILKLAVTTAESVDDIKDYIGTLLDHAIELRNTVSGRRYSEIIQTAKARIEQDYMSEDISLNSVAAEVCMSPSYFSSVFSKEMGKTFIEYLTEVRMEKAKQYLACSSMKTSEISYEVGYKDPHYFSYIFKKTQGCTPKEYRAARKG</sequence>
<feature type="domain" description="HTH araC/xylS-type" evidence="11">
    <location>
        <begin position="446"/>
        <end position="545"/>
    </location>
</feature>
<organism evidence="13 14">
    <name type="scientific">Coprococcus catus</name>
    <dbReference type="NCBI Taxonomy" id="116085"/>
    <lineage>
        <taxon>Bacteria</taxon>
        <taxon>Bacillati</taxon>
        <taxon>Bacillota</taxon>
        <taxon>Clostridia</taxon>
        <taxon>Lachnospirales</taxon>
        <taxon>Lachnospiraceae</taxon>
        <taxon>Coprococcus</taxon>
    </lineage>
</organism>
<dbReference type="EMBL" id="QVFD01000010">
    <property type="protein sequence ID" value="RGC45825.1"/>
    <property type="molecule type" value="Genomic_DNA"/>
</dbReference>
<dbReference type="GO" id="GO:0000160">
    <property type="term" value="P:phosphorelay signal transduction system"/>
    <property type="evidence" value="ECO:0007669"/>
    <property type="project" value="UniProtKB-KW"/>
</dbReference>
<dbReference type="PRINTS" id="PR00032">
    <property type="entry name" value="HTHARAC"/>
</dbReference>
<protein>
    <recommendedName>
        <fullName evidence="2">Stage 0 sporulation protein A homolog</fullName>
    </recommendedName>
</protein>
<dbReference type="SUPFAM" id="SSF52172">
    <property type="entry name" value="CheY-like"/>
    <property type="match status" value="1"/>
</dbReference>
<evidence type="ECO:0000256" key="7">
    <source>
        <dbReference type="ARBA" id="ARBA00023125"/>
    </source>
</evidence>
<dbReference type="SUPFAM" id="SSF46689">
    <property type="entry name" value="Homeodomain-like"/>
    <property type="match status" value="2"/>
</dbReference>
<dbReference type="Gene3D" id="1.10.10.60">
    <property type="entry name" value="Homeodomain-like"/>
    <property type="match status" value="2"/>
</dbReference>
<keyword evidence="6" id="KW-0805">Transcription regulation</keyword>
<evidence type="ECO:0000256" key="6">
    <source>
        <dbReference type="ARBA" id="ARBA00023015"/>
    </source>
</evidence>
<dbReference type="PROSITE" id="PS01124">
    <property type="entry name" value="HTH_ARAC_FAMILY_2"/>
    <property type="match status" value="1"/>
</dbReference>
<dbReference type="PANTHER" id="PTHR42713:SF3">
    <property type="entry name" value="TRANSCRIPTIONAL REGULATORY PROTEIN HPTR"/>
    <property type="match status" value="1"/>
</dbReference>
<dbReference type="SMART" id="SM00342">
    <property type="entry name" value="HTH_ARAC"/>
    <property type="match status" value="1"/>
</dbReference>
<dbReference type="Pfam" id="PF17853">
    <property type="entry name" value="GGDEF_2"/>
    <property type="match status" value="1"/>
</dbReference>
<feature type="domain" description="Response regulatory" evidence="12">
    <location>
        <begin position="3"/>
        <end position="120"/>
    </location>
</feature>
<dbReference type="InterPro" id="IPR018060">
    <property type="entry name" value="HTH_AraC"/>
</dbReference>
<keyword evidence="5" id="KW-0902">Two-component regulatory system</keyword>
<dbReference type="InterPro" id="IPR041522">
    <property type="entry name" value="CdaR_GGDEF"/>
</dbReference>
<dbReference type="OrthoDB" id="9794370at2"/>
<proteinExistence type="predicted"/>
<evidence type="ECO:0000256" key="2">
    <source>
        <dbReference type="ARBA" id="ARBA00018672"/>
    </source>
</evidence>
<dbReference type="InterPro" id="IPR001789">
    <property type="entry name" value="Sig_transdc_resp-reg_receiver"/>
</dbReference>
<dbReference type="PROSITE" id="PS50110">
    <property type="entry name" value="RESPONSE_REGULATORY"/>
    <property type="match status" value="1"/>
</dbReference>
<evidence type="ECO:0000256" key="8">
    <source>
        <dbReference type="ARBA" id="ARBA00023163"/>
    </source>
</evidence>
<evidence type="ECO:0000256" key="10">
    <source>
        <dbReference type="PROSITE-ProRule" id="PRU00169"/>
    </source>
</evidence>
<dbReference type="Pfam" id="PF00072">
    <property type="entry name" value="Response_reg"/>
    <property type="match status" value="1"/>
</dbReference>
<dbReference type="SMART" id="SM00448">
    <property type="entry name" value="REC"/>
    <property type="match status" value="1"/>
</dbReference>
<keyword evidence="8" id="KW-0804">Transcription</keyword>
<dbReference type="InterPro" id="IPR009057">
    <property type="entry name" value="Homeodomain-like_sf"/>
</dbReference>